<feature type="domain" description="RCK N-terminal" evidence="3">
    <location>
        <begin position="133"/>
        <end position="252"/>
    </location>
</feature>
<dbReference type="OrthoDB" id="9799090at2"/>
<dbReference type="Pfam" id="PF02254">
    <property type="entry name" value="TrkA_N"/>
    <property type="match status" value="1"/>
</dbReference>
<dbReference type="InterPro" id="IPR013099">
    <property type="entry name" value="K_chnl_dom"/>
</dbReference>
<evidence type="ECO:0000256" key="2">
    <source>
        <dbReference type="SAM" id="Phobius"/>
    </source>
</evidence>
<dbReference type="PATRIC" id="fig|1123269.5.peg.2018"/>
<evidence type="ECO:0000313" key="4">
    <source>
        <dbReference type="EMBL" id="AHE53800.1"/>
    </source>
</evidence>
<dbReference type="HOGENOM" id="CLU_055253_0_0_5"/>
<dbReference type="STRING" id="1123269.NX02_10415"/>
<comment type="subcellular location">
    <subcellularLocation>
        <location evidence="1">Cell membrane</location>
        <topology evidence="1">Multi-pass membrane protein</topology>
    </subcellularLocation>
</comment>
<protein>
    <recommendedName>
        <fullName evidence="3">RCK N-terminal domain-containing protein</fullName>
    </recommendedName>
</protein>
<dbReference type="Gene3D" id="1.10.287.70">
    <property type="match status" value="1"/>
</dbReference>
<dbReference type="InterPro" id="IPR003148">
    <property type="entry name" value="RCK_N"/>
</dbReference>
<feature type="transmembrane region" description="Helical" evidence="2">
    <location>
        <begin position="21"/>
        <end position="47"/>
    </location>
</feature>
<dbReference type="EMBL" id="CP006644">
    <property type="protein sequence ID" value="AHE53800.1"/>
    <property type="molecule type" value="Genomic_DNA"/>
</dbReference>
<reference evidence="4 5" key="1">
    <citation type="submission" date="2013-07" db="EMBL/GenBank/DDBJ databases">
        <title>Completed genome of Sphingomonas sanxanigenens NX02.</title>
        <authorList>
            <person name="Ma T."/>
            <person name="Huang H."/>
            <person name="Wu M."/>
            <person name="Li X."/>
            <person name="Li G."/>
        </authorList>
    </citation>
    <scope>NUCLEOTIDE SEQUENCE [LARGE SCALE GENOMIC DNA]</scope>
    <source>
        <strain evidence="4 5">NX02</strain>
    </source>
</reference>
<dbReference type="KEGG" id="ssan:NX02_10415"/>
<dbReference type="InterPro" id="IPR050721">
    <property type="entry name" value="Trk_Ktr_HKT_K-transport"/>
</dbReference>
<dbReference type="Pfam" id="PF07885">
    <property type="entry name" value="Ion_trans_2"/>
    <property type="match status" value="1"/>
</dbReference>
<dbReference type="InterPro" id="IPR036291">
    <property type="entry name" value="NAD(P)-bd_dom_sf"/>
</dbReference>
<evidence type="ECO:0000256" key="1">
    <source>
        <dbReference type="ARBA" id="ARBA00004651"/>
    </source>
</evidence>
<name>W0ADN8_9SPHN</name>
<gene>
    <name evidence="4" type="ORF">NX02_10415</name>
</gene>
<sequence length="349" mass="38281">MIRPHRLSADQMKPLRRRSDIPIWLALGWRAFAVLGLIGIVLTVHWFDRDGLKDNVDSAISFGDVLYFTMITVTTVGFGDIVPVTDRARMFDTFVVTPIRVFIWLIFLGTAYDFVLKRTWERWRMAMIQRNLDDHVIVAGYGSSGAEAVRELIARGTPAEQIVVIDSRADRIHHAELVGCSVLEADATRDITLQAAKVERARGMIVSAGRDDTSILILLTARHLAPRLPISIAVRNEDNELPARQAGANIVINPASFAGLLLAGSTHGAHIADYMADLAAASGRVQLNEREATPDEIGRPLRAIGSGLGVRLYRRGLPIGFWEPGAQALEAGDTIVEIIPGEDQTVPRG</sequence>
<accession>W0ADN8</accession>
<dbReference type="PROSITE" id="PS51201">
    <property type="entry name" value="RCK_N"/>
    <property type="match status" value="1"/>
</dbReference>
<keyword evidence="2" id="KW-1133">Transmembrane helix</keyword>
<dbReference type="PANTHER" id="PTHR43833">
    <property type="entry name" value="POTASSIUM CHANNEL PROTEIN 2-RELATED-RELATED"/>
    <property type="match status" value="1"/>
</dbReference>
<keyword evidence="2" id="KW-0812">Transmembrane</keyword>
<dbReference type="PANTHER" id="PTHR43833:SF9">
    <property type="entry name" value="POTASSIUM CHANNEL PROTEIN YUGO-RELATED"/>
    <property type="match status" value="1"/>
</dbReference>
<dbReference type="Gene3D" id="3.40.50.720">
    <property type="entry name" value="NAD(P)-binding Rossmann-like Domain"/>
    <property type="match status" value="1"/>
</dbReference>
<evidence type="ECO:0000313" key="5">
    <source>
        <dbReference type="Proteomes" id="UP000018851"/>
    </source>
</evidence>
<dbReference type="GO" id="GO:0006813">
    <property type="term" value="P:potassium ion transport"/>
    <property type="evidence" value="ECO:0007669"/>
    <property type="project" value="InterPro"/>
</dbReference>
<dbReference type="AlphaFoldDB" id="W0ADN8"/>
<feature type="transmembrane region" description="Helical" evidence="2">
    <location>
        <begin position="94"/>
        <end position="115"/>
    </location>
</feature>
<keyword evidence="2" id="KW-0472">Membrane</keyword>
<dbReference type="SUPFAM" id="SSF81324">
    <property type="entry name" value="Voltage-gated potassium channels"/>
    <property type="match status" value="1"/>
</dbReference>
<dbReference type="SUPFAM" id="SSF51735">
    <property type="entry name" value="NAD(P)-binding Rossmann-fold domains"/>
    <property type="match status" value="1"/>
</dbReference>
<dbReference type="GO" id="GO:0005886">
    <property type="term" value="C:plasma membrane"/>
    <property type="evidence" value="ECO:0007669"/>
    <property type="project" value="UniProtKB-SubCell"/>
</dbReference>
<organism evidence="4 5">
    <name type="scientific">Sphingomonas sanxanigenens DSM 19645 = NX02</name>
    <dbReference type="NCBI Taxonomy" id="1123269"/>
    <lineage>
        <taxon>Bacteria</taxon>
        <taxon>Pseudomonadati</taxon>
        <taxon>Pseudomonadota</taxon>
        <taxon>Alphaproteobacteria</taxon>
        <taxon>Sphingomonadales</taxon>
        <taxon>Sphingomonadaceae</taxon>
        <taxon>Sphingomonas</taxon>
    </lineage>
</organism>
<keyword evidence="5" id="KW-1185">Reference proteome</keyword>
<dbReference type="Proteomes" id="UP000018851">
    <property type="component" value="Chromosome"/>
</dbReference>
<feature type="transmembrane region" description="Helical" evidence="2">
    <location>
        <begin position="59"/>
        <end position="82"/>
    </location>
</feature>
<dbReference type="eggNOG" id="COG1226">
    <property type="taxonomic scope" value="Bacteria"/>
</dbReference>
<evidence type="ECO:0000259" key="3">
    <source>
        <dbReference type="PROSITE" id="PS51201"/>
    </source>
</evidence>
<proteinExistence type="predicted"/>